<feature type="region of interest" description="Disordered" evidence="2">
    <location>
        <begin position="287"/>
        <end position="326"/>
    </location>
</feature>
<feature type="region of interest" description="Disordered" evidence="2">
    <location>
        <begin position="100"/>
        <end position="127"/>
    </location>
</feature>
<proteinExistence type="predicted"/>
<dbReference type="EMBL" id="SPHZ02000012">
    <property type="protein sequence ID" value="KAF0888690.1"/>
    <property type="molecule type" value="Genomic_DNA"/>
</dbReference>
<name>A0A6G1BL85_9ORYZ</name>
<comment type="caution">
    <text evidence="3">The sequence shown here is derived from an EMBL/GenBank/DDBJ whole genome shotgun (WGS) entry which is preliminary data.</text>
</comment>
<feature type="coiled-coil region" evidence="1">
    <location>
        <begin position="179"/>
        <end position="206"/>
    </location>
</feature>
<evidence type="ECO:0000256" key="2">
    <source>
        <dbReference type="SAM" id="MobiDB-lite"/>
    </source>
</evidence>
<keyword evidence="4" id="KW-1185">Reference proteome</keyword>
<feature type="compositionally biased region" description="Basic and acidic residues" evidence="2">
    <location>
        <begin position="247"/>
        <end position="271"/>
    </location>
</feature>
<evidence type="ECO:0000313" key="4">
    <source>
        <dbReference type="Proteomes" id="UP000479710"/>
    </source>
</evidence>
<sequence>MPIEDAIKPKRKCLPLLQINREEVTKVEITSLKETEGSNSTDNGRAAMVYRPVKKVMTGSSSAVIEIEGMEKGDQADNETNQAGGIKRIGWFVGKEQSKRQISNPIAEQEEEVRGLPTKLPREEGQSVGMADEMEAPKEGDNHTHRRARKGVIQAMMDTKTERKTLIEEDRYIAKQLPKKEEDMMIEGQKEEVKQAEQIKTAREQEKGSEKIHEVSDMIVEVVENKGKEQGDVGMDGEEEYYDEEDGRVQLDGKARKGTGEDTRRHCSRLKEKEDKKLMEVAIGRKEAQNNFINKKGNDVEKSVPKTPDLGDLMDDLSSGEQRDYY</sequence>
<dbReference type="Proteomes" id="UP000479710">
    <property type="component" value="Unassembled WGS sequence"/>
</dbReference>
<keyword evidence="1" id="KW-0175">Coiled coil</keyword>
<accession>A0A6G1BL85</accession>
<reference evidence="3 4" key="1">
    <citation type="submission" date="2019-11" db="EMBL/GenBank/DDBJ databases">
        <title>Whole genome sequence of Oryza granulata.</title>
        <authorList>
            <person name="Li W."/>
        </authorList>
    </citation>
    <scope>NUCLEOTIDE SEQUENCE [LARGE SCALE GENOMIC DNA]</scope>
    <source>
        <strain evidence="4">cv. Menghai</strain>
        <tissue evidence="3">Leaf</tissue>
    </source>
</reference>
<gene>
    <name evidence="3" type="ORF">E2562_016486</name>
</gene>
<organism evidence="3 4">
    <name type="scientific">Oryza meyeriana var. granulata</name>
    <dbReference type="NCBI Taxonomy" id="110450"/>
    <lineage>
        <taxon>Eukaryota</taxon>
        <taxon>Viridiplantae</taxon>
        <taxon>Streptophyta</taxon>
        <taxon>Embryophyta</taxon>
        <taxon>Tracheophyta</taxon>
        <taxon>Spermatophyta</taxon>
        <taxon>Magnoliopsida</taxon>
        <taxon>Liliopsida</taxon>
        <taxon>Poales</taxon>
        <taxon>Poaceae</taxon>
        <taxon>BOP clade</taxon>
        <taxon>Oryzoideae</taxon>
        <taxon>Oryzeae</taxon>
        <taxon>Oryzinae</taxon>
        <taxon>Oryza</taxon>
        <taxon>Oryza meyeriana</taxon>
    </lineage>
</organism>
<evidence type="ECO:0000256" key="1">
    <source>
        <dbReference type="SAM" id="Coils"/>
    </source>
</evidence>
<protein>
    <submittedName>
        <fullName evidence="3">Uncharacterized protein</fullName>
    </submittedName>
</protein>
<evidence type="ECO:0000313" key="3">
    <source>
        <dbReference type="EMBL" id="KAF0888690.1"/>
    </source>
</evidence>
<feature type="region of interest" description="Disordered" evidence="2">
    <location>
        <begin position="241"/>
        <end position="271"/>
    </location>
</feature>
<dbReference type="AlphaFoldDB" id="A0A6G1BL85"/>